<dbReference type="Proteomes" id="UP000184267">
    <property type="component" value="Unassembled WGS sequence"/>
</dbReference>
<feature type="chain" id="PRO_5012566988" description="beta-N-acetylhexosaminidase" evidence="7">
    <location>
        <begin position="23"/>
        <end position="726"/>
    </location>
</feature>
<feature type="signal peptide" evidence="7">
    <location>
        <begin position="1"/>
        <end position="22"/>
    </location>
</feature>
<evidence type="ECO:0000256" key="7">
    <source>
        <dbReference type="SAM" id="SignalP"/>
    </source>
</evidence>
<evidence type="ECO:0000256" key="4">
    <source>
        <dbReference type="ARBA" id="ARBA00022801"/>
    </source>
</evidence>
<dbReference type="InterPro" id="IPR025705">
    <property type="entry name" value="Beta_hexosaminidase_sua/sub"/>
</dbReference>
<keyword evidence="7" id="KW-0732">Signal</keyword>
<gene>
    <name evidence="10" type="ORF">TRAPUB_6729</name>
</gene>
<dbReference type="Pfam" id="PF00728">
    <property type="entry name" value="Glyco_hydro_20"/>
    <property type="match status" value="1"/>
</dbReference>
<sequence>MATSVALWQLSLVLVLILPVLSLELPPLVPAVHDHITDGSASIAFRLPQHLRIVVDERDAQSTADNGLTLIPPTLLEFAQTFQSDLETLFPKTTVSLSRGNVQNTPSGPATITLSLSDRLNATHADGSPTSEGYEMEVSPSGVQIVGAGSKGAFWATRTLLQGLVLTGGQFPVGKVVDQPDWRTRGFMLDVGRQWYPITFLADLCTYASWFKISEFHVHLSDNVSPRGDFNAYARFRLRPEDPALAGLTPHLNETYSRAEFDAFQAGCAARGVTVVPELESPGHALVITQWKPELALSTDPTLINLTVPDAIPTIKSIWKEFLPWFHTKQVSIGADEYNSSLADDYNNFVNEMSDFIGQESGKTIRLWGTREPSNKTSVSKNITIQHWDFGDDDPFELIRSGYDVINSEDSFQYIVMKQSGSFPQSLNQTRIWDGANVNTGGIWDPHVFDRGNASNNPSISDTHLKGAIMVSATQLKRYGSCGRRARRARSAHLSQSANPAPHTQAAWNDHGPTASTFLEAFYALKQGLPVVASAGWQSAMRANHLTHAQFLAAFPVLEAAAPGQNLDRRIPSKGAVVVDYDLARLAPGASRVEDTSGNGYDARLEGGVLHTPLGSKGHNYTLLLRVQLSGAPGTLLSGPDDSFGVEALPGGQGLTLAFTSSNITYLLSNYTLPSASGSTAVSIVLTGTEHGTSAFVDGAHAGDFLVSIDQTTVFEPMAFHVATVE</sequence>
<evidence type="ECO:0000256" key="2">
    <source>
        <dbReference type="ARBA" id="ARBA00006285"/>
    </source>
</evidence>
<dbReference type="SUPFAM" id="SSF51445">
    <property type="entry name" value="(Trans)glycosidases"/>
    <property type="match status" value="1"/>
</dbReference>
<accession>A0A1M2V548</accession>
<dbReference type="GO" id="GO:0004563">
    <property type="term" value="F:beta-N-acetylhexosaminidase activity"/>
    <property type="evidence" value="ECO:0007669"/>
    <property type="project" value="UniProtKB-EC"/>
</dbReference>
<evidence type="ECO:0000256" key="3">
    <source>
        <dbReference type="ARBA" id="ARBA00012663"/>
    </source>
</evidence>
<evidence type="ECO:0000259" key="8">
    <source>
        <dbReference type="Pfam" id="PF00728"/>
    </source>
</evidence>
<evidence type="ECO:0000256" key="6">
    <source>
        <dbReference type="PIRSR" id="PIRSR625705-1"/>
    </source>
</evidence>
<dbReference type="PANTHER" id="PTHR43678">
    <property type="entry name" value="PUTATIVE (AFU_ORTHOLOGUE AFUA_2G00640)-RELATED"/>
    <property type="match status" value="1"/>
</dbReference>
<reference evidence="10 11" key="1">
    <citation type="submission" date="2016-10" db="EMBL/GenBank/DDBJ databases">
        <title>Genome sequence of the basidiomycete white-rot fungus Trametes pubescens.</title>
        <authorList>
            <person name="Makela M.R."/>
            <person name="Granchi Z."/>
            <person name="Peng M."/>
            <person name="De Vries R.P."/>
            <person name="Grigoriev I."/>
            <person name="Riley R."/>
            <person name="Hilden K."/>
        </authorList>
    </citation>
    <scope>NUCLEOTIDE SEQUENCE [LARGE SCALE GENOMIC DNA]</scope>
    <source>
        <strain evidence="10 11">FBCC735</strain>
    </source>
</reference>
<dbReference type="PANTHER" id="PTHR43678:SF1">
    <property type="entry name" value="BETA-N-ACETYLHEXOSAMINIDASE"/>
    <property type="match status" value="1"/>
</dbReference>
<comment type="catalytic activity">
    <reaction evidence="1">
        <text>Hydrolysis of terminal non-reducing N-acetyl-D-hexosamine residues in N-acetyl-beta-D-hexosaminides.</text>
        <dbReference type="EC" id="3.2.1.52"/>
    </reaction>
</comment>
<organism evidence="10 11">
    <name type="scientific">Trametes pubescens</name>
    <name type="common">White-rot fungus</name>
    <dbReference type="NCBI Taxonomy" id="154538"/>
    <lineage>
        <taxon>Eukaryota</taxon>
        <taxon>Fungi</taxon>
        <taxon>Dikarya</taxon>
        <taxon>Basidiomycota</taxon>
        <taxon>Agaricomycotina</taxon>
        <taxon>Agaricomycetes</taxon>
        <taxon>Polyporales</taxon>
        <taxon>Polyporaceae</taxon>
        <taxon>Trametes</taxon>
    </lineage>
</organism>
<feature type="active site" description="Proton donor" evidence="6">
    <location>
        <position position="337"/>
    </location>
</feature>
<evidence type="ECO:0000256" key="5">
    <source>
        <dbReference type="ARBA" id="ARBA00023295"/>
    </source>
</evidence>
<comment type="caution">
    <text evidence="10">The sequence shown here is derived from an EMBL/GenBank/DDBJ whole genome shotgun (WGS) entry which is preliminary data.</text>
</comment>
<protein>
    <recommendedName>
        <fullName evidence="3">beta-N-acetylhexosaminidase</fullName>
        <ecNumber evidence="3">3.2.1.52</ecNumber>
    </recommendedName>
</protein>
<dbReference type="Gene3D" id="3.30.379.10">
    <property type="entry name" value="Chitobiase/beta-hexosaminidase domain 2-like"/>
    <property type="match status" value="1"/>
</dbReference>
<keyword evidence="4" id="KW-0378">Hydrolase</keyword>
<dbReference type="Pfam" id="PF02838">
    <property type="entry name" value="Glyco_hydro_20b"/>
    <property type="match status" value="1"/>
</dbReference>
<dbReference type="OrthoDB" id="428480at2759"/>
<evidence type="ECO:0000313" key="10">
    <source>
        <dbReference type="EMBL" id="OJT02735.1"/>
    </source>
</evidence>
<dbReference type="InterPro" id="IPR015883">
    <property type="entry name" value="Glyco_hydro_20_cat"/>
</dbReference>
<evidence type="ECO:0000313" key="11">
    <source>
        <dbReference type="Proteomes" id="UP000184267"/>
    </source>
</evidence>
<dbReference type="EMBL" id="MNAD01001650">
    <property type="protein sequence ID" value="OJT02735.1"/>
    <property type="molecule type" value="Genomic_DNA"/>
</dbReference>
<proteinExistence type="inferred from homology"/>
<dbReference type="SUPFAM" id="SSF55545">
    <property type="entry name" value="beta-N-acetylhexosaminidase-like domain"/>
    <property type="match status" value="1"/>
</dbReference>
<comment type="similarity">
    <text evidence="2">Belongs to the glycosyl hydrolase 20 family.</text>
</comment>
<dbReference type="InterPro" id="IPR052764">
    <property type="entry name" value="GH20_Enzymes"/>
</dbReference>
<evidence type="ECO:0000259" key="9">
    <source>
        <dbReference type="Pfam" id="PF02838"/>
    </source>
</evidence>
<dbReference type="GO" id="GO:0005975">
    <property type="term" value="P:carbohydrate metabolic process"/>
    <property type="evidence" value="ECO:0007669"/>
    <property type="project" value="InterPro"/>
</dbReference>
<dbReference type="CDD" id="cd06564">
    <property type="entry name" value="GH20_DspB_LnbB-like"/>
    <property type="match status" value="1"/>
</dbReference>
<dbReference type="AlphaFoldDB" id="A0A1M2V548"/>
<feature type="domain" description="Glycoside hydrolase family 20 catalytic" evidence="8">
    <location>
        <begin position="185"/>
        <end position="426"/>
    </location>
</feature>
<name>A0A1M2V548_TRAPU</name>
<evidence type="ECO:0000256" key="1">
    <source>
        <dbReference type="ARBA" id="ARBA00001231"/>
    </source>
</evidence>
<dbReference type="InterPro" id="IPR015882">
    <property type="entry name" value="HEX_bac_N"/>
</dbReference>
<feature type="domain" description="Beta-hexosaminidase bacterial type N-terminal" evidence="9">
    <location>
        <begin position="27"/>
        <end position="179"/>
    </location>
</feature>
<dbReference type="EC" id="3.2.1.52" evidence="3"/>
<dbReference type="PRINTS" id="PR00738">
    <property type="entry name" value="GLHYDRLASE20"/>
</dbReference>
<keyword evidence="5" id="KW-0326">Glycosidase</keyword>
<dbReference type="InterPro" id="IPR017853">
    <property type="entry name" value="GH"/>
</dbReference>
<keyword evidence="11" id="KW-1185">Reference proteome</keyword>
<dbReference type="OMA" id="GNNYHAT"/>
<dbReference type="STRING" id="154538.A0A1M2V548"/>
<dbReference type="Gene3D" id="3.20.20.80">
    <property type="entry name" value="Glycosidases"/>
    <property type="match status" value="1"/>
</dbReference>
<dbReference type="InterPro" id="IPR029018">
    <property type="entry name" value="Hex-like_dom2"/>
</dbReference>